<dbReference type="RefSeq" id="XP_024726057.1">
    <property type="nucleotide sequence ID" value="XM_024887721.1"/>
</dbReference>
<feature type="transmembrane region" description="Helical" evidence="1">
    <location>
        <begin position="305"/>
        <end position="326"/>
    </location>
</feature>
<feature type="transmembrane region" description="Helical" evidence="1">
    <location>
        <begin position="266"/>
        <end position="284"/>
    </location>
</feature>
<keyword evidence="1" id="KW-1133">Transmembrane helix</keyword>
<dbReference type="GeneID" id="36595797"/>
<evidence type="ECO:0000313" key="3">
    <source>
        <dbReference type="Proteomes" id="UP000235371"/>
    </source>
</evidence>
<keyword evidence="1" id="KW-0472">Membrane</keyword>
<evidence type="ECO:0000313" key="2">
    <source>
        <dbReference type="EMBL" id="PMD49153.1"/>
    </source>
</evidence>
<reference evidence="2 3" key="1">
    <citation type="submission" date="2016-04" db="EMBL/GenBank/DDBJ databases">
        <title>A degradative enzymes factory behind the ericoid mycorrhizal symbiosis.</title>
        <authorList>
            <consortium name="DOE Joint Genome Institute"/>
            <person name="Martino E."/>
            <person name="Morin E."/>
            <person name="Grelet G."/>
            <person name="Kuo A."/>
            <person name="Kohler A."/>
            <person name="Daghino S."/>
            <person name="Barry K."/>
            <person name="Choi C."/>
            <person name="Cichocki N."/>
            <person name="Clum A."/>
            <person name="Copeland A."/>
            <person name="Hainaut M."/>
            <person name="Haridas S."/>
            <person name="Labutti K."/>
            <person name="Lindquist E."/>
            <person name="Lipzen A."/>
            <person name="Khouja H.-R."/>
            <person name="Murat C."/>
            <person name="Ohm R."/>
            <person name="Olson A."/>
            <person name="Spatafora J."/>
            <person name="Veneault-Fourrey C."/>
            <person name="Henrissat B."/>
            <person name="Grigoriev I."/>
            <person name="Martin F."/>
            <person name="Perotto S."/>
        </authorList>
    </citation>
    <scope>NUCLEOTIDE SEQUENCE [LARGE SCALE GENOMIC DNA]</scope>
    <source>
        <strain evidence="2 3">E</strain>
    </source>
</reference>
<organism evidence="2 3">
    <name type="scientific">Hyaloscypha bicolor E</name>
    <dbReference type="NCBI Taxonomy" id="1095630"/>
    <lineage>
        <taxon>Eukaryota</taxon>
        <taxon>Fungi</taxon>
        <taxon>Dikarya</taxon>
        <taxon>Ascomycota</taxon>
        <taxon>Pezizomycotina</taxon>
        <taxon>Leotiomycetes</taxon>
        <taxon>Helotiales</taxon>
        <taxon>Hyaloscyphaceae</taxon>
        <taxon>Hyaloscypha</taxon>
        <taxon>Hyaloscypha bicolor</taxon>
    </lineage>
</organism>
<dbReference type="EMBL" id="KZ613936">
    <property type="protein sequence ID" value="PMD49153.1"/>
    <property type="molecule type" value="Genomic_DNA"/>
</dbReference>
<dbReference type="AlphaFoldDB" id="A0A2J6SEG5"/>
<feature type="transmembrane region" description="Helical" evidence="1">
    <location>
        <begin position="368"/>
        <end position="390"/>
    </location>
</feature>
<dbReference type="Proteomes" id="UP000235371">
    <property type="component" value="Unassembled WGS sequence"/>
</dbReference>
<feature type="transmembrane region" description="Helical" evidence="1">
    <location>
        <begin position="426"/>
        <end position="451"/>
    </location>
</feature>
<name>A0A2J6SEG5_9HELO</name>
<accession>A0A2J6SEG5</accession>
<sequence>MLWLEILQCQSTWVPDANNYPFTADGYPRTPGNSCTSQGFYLCCASAATCPVVFTGCKEVTVYSSTRTVLATDSWDYDFNILYTTTEVVPWTSLDTSSPDPNILTCEAPGGGCMTFYLHSSITAYHCTLLPSSGPTPGLAWGGGTIFTTTGSILKDFNDLKSEYSGSTIDLDGGPTVYSSKLPPYGYSSDFNAHMALMLWPKTVDAPGAAGDSNSYRNLILELCNTARFKKSWPPLRAYLVPWSWQVVPDSTRSSEMICPSTTAKLGSFALINILVGCSSLVLGRRTIVQKFTFGFLGKLGSPHWVFMSILIVTLNLIANVVNALLLRRVPGFSNVPITSLIIFWVSRPRLAWLATCLANFEREKGMYFSAAASAFLTEIILQTIGAAYIGQAVYFGSVNGMYKIRSQTLDETSYKGAARLFYGGAVLWMASVGIFYVYVLLVLGVGNVLVSALKRSLKWLFAKLERVHKTFISATKRVTLALKRRRKATSLVQEDEQVESKN</sequence>
<evidence type="ECO:0000256" key="1">
    <source>
        <dbReference type="SAM" id="Phobius"/>
    </source>
</evidence>
<dbReference type="OrthoDB" id="3525430at2759"/>
<keyword evidence="1" id="KW-0812">Transmembrane</keyword>
<keyword evidence="3" id="KW-1185">Reference proteome</keyword>
<dbReference type="InParanoid" id="A0A2J6SEG5"/>
<protein>
    <submittedName>
        <fullName evidence="2">Uncharacterized protein</fullName>
    </submittedName>
</protein>
<gene>
    <name evidence="2" type="ORF">K444DRAFT_671137</name>
</gene>
<proteinExistence type="predicted"/>